<dbReference type="AlphaFoldDB" id="A0A0P9CTV6"/>
<dbReference type="InterPro" id="IPR011008">
    <property type="entry name" value="Dimeric_a/b-barrel"/>
</dbReference>
<dbReference type="PATRIC" id="fig|471514.4.peg.2230"/>
<dbReference type="OrthoDB" id="516779at2"/>
<organism evidence="2 3">
    <name type="scientific">Alicyclobacillus ferrooxydans</name>
    <dbReference type="NCBI Taxonomy" id="471514"/>
    <lineage>
        <taxon>Bacteria</taxon>
        <taxon>Bacillati</taxon>
        <taxon>Bacillota</taxon>
        <taxon>Bacilli</taxon>
        <taxon>Bacillales</taxon>
        <taxon>Alicyclobacillaceae</taxon>
        <taxon>Alicyclobacillus</taxon>
    </lineage>
</organism>
<evidence type="ECO:0000259" key="1">
    <source>
        <dbReference type="Pfam" id="PF07045"/>
    </source>
</evidence>
<evidence type="ECO:0000313" key="2">
    <source>
        <dbReference type="EMBL" id="KPV43096.1"/>
    </source>
</evidence>
<keyword evidence="3" id="KW-1185">Reference proteome</keyword>
<dbReference type="RefSeq" id="WP_054969837.1">
    <property type="nucleotide sequence ID" value="NZ_LJCO01000058.1"/>
</dbReference>
<reference evidence="2 3" key="1">
    <citation type="submission" date="2015-09" db="EMBL/GenBank/DDBJ databases">
        <title>Draft genome sequence of Alicyclobacillus ferrooxydans DSM 22381.</title>
        <authorList>
            <person name="Hemp J."/>
        </authorList>
    </citation>
    <scope>NUCLEOTIDE SEQUENCE [LARGE SCALE GENOMIC DNA]</scope>
    <source>
        <strain evidence="2 3">TC-34</strain>
    </source>
</reference>
<feature type="domain" description="DUF1330" evidence="1">
    <location>
        <begin position="3"/>
        <end position="87"/>
    </location>
</feature>
<sequence length="113" mass="13022">MSIYALNLFNLKSADEYRKYAREAQLGLEKHGGKVVAVGDLVSTPQGDIKPRRVMMLVEWESKKSIRAYLEDPDLAHIHQHREDGQEDFVWHLFERMEDLKPILDSASSPDNV</sequence>
<dbReference type="Pfam" id="PF07045">
    <property type="entry name" value="DUF1330"/>
    <property type="match status" value="1"/>
</dbReference>
<evidence type="ECO:0000313" key="3">
    <source>
        <dbReference type="Proteomes" id="UP000050482"/>
    </source>
</evidence>
<dbReference type="Proteomes" id="UP000050482">
    <property type="component" value="Unassembled WGS sequence"/>
</dbReference>
<protein>
    <recommendedName>
        <fullName evidence="1">DUF1330 domain-containing protein</fullName>
    </recommendedName>
</protein>
<name>A0A0P9CTV6_9BACL</name>
<proteinExistence type="predicted"/>
<dbReference type="SUPFAM" id="SSF54909">
    <property type="entry name" value="Dimeric alpha+beta barrel"/>
    <property type="match status" value="1"/>
</dbReference>
<gene>
    <name evidence="2" type="ORF">AN477_14285</name>
</gene>
<dbReference type="Gene3D" id="3.30.70.100">
    <property type="match status" value="1"/>
</dbReference>
<dbReference type="InterPro" id="IPR010753">
    <property type="entry name" value="DUF1330"/>
</dbReference>
<comment type="caution">
    <text evidence="2">The sequence shown here is derived from an EMBL/GenBank/DDBJ whole genome shotgun (WGS) entry which is preliminary data.</text>
</comment>
<dbReference type="EMBL" id="LJCO01000058">
    <property type="protein sequence ID" value="KPV43096.1"/>
    <property type="molecule type" value="Genomic_DNA"/>
</dbReference>
<accession>A0A0P9CTV6</accession>